<accession>A0A8S1DEH0</accession>
<evidence type="ECO:0000313" key="4">
    <source>
        <dbReference type="Proteomes" id="UP000494165"/>
    </source>
</evidence>
<organism evidence="3 4">
    <name type="scientific">Cloeon dipterum</name>
    <dbReference type="NCBI Taxonomy" id="197152"/>
    <lineage>
        <taxon>Eukaryota</taxon>
        <taxon>Metazoa</taxon>
        <taxon>Ecdysozoa</taxon>
        <taxon>Arthropoda</taxon>
        <taxon>Hexapoda</taxon>
        <taxon>Insecta</taxon>
        <taxon>Pterygota</taxon>
        <taxon>Palaeoptera</taxon>
        <taxon>Ephemeroptera</taxon>
        <taxon>Pisciforma</taxon>
        <taxon>Baetidae</taxon>
        <taxon>Cloeon</taxon>
    </lineage>
</organism>
<proteinExistence type="predicted"/>
<protein>
    <submittedName>
        <fullName evidence="3">Uncharacterized protein</fullName>
    </submittedName>
</protein>
<evidence type="ECO:0000313" key="3">
    <source>
        <dbReference type="EMBL" id="CAB3379809.1"/>
    </source>
</evidence>
<feature type="transmembrane region" description="Helical" evidence="1">
    <location>
        <begin position="123"/>
        <end position="144"/>
    </location>
</feature>
<dbReference type="Proteomes" id="UP000494165">
    <property type="component" value="Unassembled WGS sequence"/>
</dbReference>
<feature type="chain" id="PRO_5035871134" evidence="2">
    <location>
        <begin position="26"/>
        <end position="165"/>
    </location>
</feature>
<keyword evidence="1" id="KW-0812">Transmembrane</keyword>
<keyword evidence="1" id="KW-1133">Transmembrane helix</keyword>
<name>A0A8S1DEH0_9INSE</name>
<sequence>MVVTTVRLTIVTLFVFICLTCIASANFANKEWKLTVVGDATTKNVISANTTFLQNDEEQTAFCAIFNGKDRVLTCNKTTSNHSVDQIYVSISYTKETNNKLPNCVKAEDTTTSSPATTEAGNILATAVLLLANSIVINITGCWCRTKVFRRMDLNKNPLSQRPTR</sequence>
<keyword evidence="1" id="KW-0472">Membrane</keyword>
<feature type="signal peptide" evidence="2">
    <location>
        <begin position="1"/>
        <end position="25"/>
    </location>
</feature>
<evidence type="ECO:0000256" key="2">
    <source>
        <dbReference type="SAM" id="SignalP"/>
    </source>
</evidence>
<comment type="caution">
    <text evidence="3">The sequence shown here is derived from an EMBL/GenBank/DDBJ whole genome shotgun (WGS) entry which is preliminary data.</text>
</comment>
<reference evidence="3 4" key="1">
    <citation type="submission" date="2020-04" db="EMBL/GenBank/DDBJ databases">
        <authorList>
            <person name="Alioto T."/>
            <person name="Alioto T."/>
            <person name="Gomez Garrido J."/>
        </authorList>
    </citation>
    <scope>NUCLEOTIDE SEQUENCE [LARGE SCALE GENOMIC DNA]</scope>
</reference>
<keyword evidence="4" id="KW-1185">Reference proteome</keyword>
<gene>
    <name evidence="3" type="ORF">CLODIP_2_CD11548</name>
</gene>
<dbReference type="AlphaFoldDB" id="A0A8S1DEH0"/>
<dbReference type="EMBL" id="CADEPI010000195">
    <property type="protein sequence ID" value="CAB3379809.1"/>
    <property type="molecule type" value="Genomic_DNA"/>
</dbReference>
<keyword evidence="2" id="KW-0732">Signal</keyword>
<evidence type="ECO:0000256" key="1">
    <source>
        <dbReference type="SAM" id="Phobius"/>
    </source>
</evidence>